<sequence>MTVCSHPHMGRYYLEFQRSSYDFFVFTAYGESTVYVKLVMGTAIAWSLSHVGLDLTKSWSNGWTTQRQ</sequence>
<name>A0A484KAC2_9ASTE</name>
<proteinExistence type="predicted"/>
<dbReference type="EMBL" id="OOIL02000231">
    <property type="protein sequence ID" value="VFQ62713.1"/>
    <property type="molecule type" value="Genomic_DNA"/>
</dbReference>
<organism evidence="1 2">
    <name type="scientific">Cuscuta campestris</name>
    <dbReference type="NCBI Taxonomy" id="132261"/>
    <lineage>
        <taxon>Eukaryota</taxon>
        <taxon>Viridiplantae</taxon>
        <taxon>Streptophyta</taxon>
        <taxon>Embryophyta</taxon>
        <taxon>Tracheophyta</taxon>
        <taxon>Spermatophyta</taxon>
        <taxon>Magnoliopsida</taxon>
        <taxon>eudicotyledons</taxon>
        <taxon>Gunneridae</taxon>
        <taxon>Pentapetalae</taxon>
        <taxon>asterids</taxon>
        <taxon>lamiids</taxon>
        <taxon>Solanales</taxon>
        <taxon>Convolvulaceae</taxon>
        <taxon>Cuscuteae</taxon>
        <taxon>Cuscuta</taxon>
        <taxon>Cuscuta subgen. Grammica</taxon>
        <taxon>Cuscuta sect. Cleistogrammica</taxon>
    </lineage>
</organism>
<keyword evidence="2" id="KW-1185">Reference proteome</keyword>
<evidence type="ECO:0000313" key="2">
    <source>
        <dbReference type="Proteomes" id="UP000595140"/>
    </source>
</evidence>
<protein>
    <submittedName>
        <fullName evidence="1">Uncharacterized protein</fullName>
    </submittedName>
</protein>
<gene>
    <name evidence="1" type="ORF">CCAM_LOCUS4489</name>
</gene>
<reference evidence="1 2" key="1">
    <citation type="submission" date="2018-04" db="EMBL/GenBank/DDBJ databases">
        <authorList>
            <person name="Vogel A."/>
        </authorList>
    </citation>
    <scope>NUCLEOTIDE SEQUENCE [LARGE SCALE GENOMIC DNA]</scope>
</reference>
<dbReference type="AlphaFoldDB" id="A0A484KAC2"/>
<dbReference type="Proteomes" id="UP000595140">
    <property type="component" value="Unassembled WGS sequence"/>
</dbReference>
<accession>A0A484KAC2</accession>
<evidence type="ECO:0000313" key="1">
    <source>
        <dbReference type="EMBL" id="VFQ62713.1"/>
    </source>
</evidence>